<dbReference type="PANTHER" id="PTHR37315:SF1">
    <property type="entry name" value="UPF0311 PROTEIN BLR7842"/>
    <property type="match status" value="1"/>
</dbReference>
<dbReference type="Proteomes" id="UP000225972">
    <property type="component" value="Unassembled WGS sequence"/>
</dbReference>
<dbReference type="OrthoDB" id="5294829at2"/>
<accession>A0A238J7L8</accession>
<dbReference type="RefSeq" id="WP_099242525.1">
    <property type="nucleotide sequence ID" value="NZ_FXXP01000001.1"/>
</dbReference>
<sequence>MNDADLLTRFPPTNPTTRLLWTAIVDVGPRQDLGTGPTGQRFMVPILGGQFYAGPSCDALQGQVLSGGADRQVLRPDGVKELDALYEMQASNGDVLTIRNRVIVDETREPERYAMSVISVTAPAGDLGWLNRRLILGSLQSARPARPAVIIRAWEADLVPQA</sequence>
<evidence type="ECO:0008006" key="3">
    <source>
        <dbReference type="Google" id="ProtNLM"/>
    </source>
</evidence>
<evidence type="ECO:0000313" key="1">
    <source>
        <dbReference type="EMBL" id="SMX26589.1"/>
    </source>
</evidence>
<dbReference type="AlphaFoldDB" id="A0A238J7L8"/>
<reference evidence="2" key="1">
    <citation type="submission" date="2017-05" db="EMBL/GenBank/DDBJ databases">
        <authorList>
            <person name="Rodrigo-Torres L."/>
            <person name="Arahal R. D."/>
            <person name="Lucena T."/>
        </authorList>
    </citation>
    <scope>NUCLEOTIDE SEQUENCE [LARGE SCALE GENOMIC DNA]</scope>
    <source>
        <strain evidence="2">CECT 8649</strain>
    </source>
</reference>
<keyword evidence="2" id="KW-1185">Reference proteome</keyword>
<organism evidence="1 2">
    <name type="scientific">Pelagimonas phthalicica</name>
    <dbReference type="NCBI Taxonomy" id="1037362"/>
    <lineage>
        <taxon>Bacteria</taxon>
        <taxon>Pseudomonadati</taxon>
        <taxon>Pseudomonadota</taxon>
        <taxon>Alphaproteobacteria</taxon>
        <taxon>Rhodobacterales</taxon>
        <taxon>Roseobacteraceae</taxon>
        <taxon>Pelagimonas</taxon>
    </lineage>
</organism>
<dbReference type="PANTHER" id="PTHR37315">
    <property type="entry name" value="UPF0311 PROTEIN BLR7842"/>
    <property type="match status" value="1"/>
</dbReference>
<protein>
    <recommendedName>
        <fullName evidence="3">DUF3237 domain-containing protein</fullName>
    </recommendedName>
</protein>
<dbReference type="Gene3D" id="2.40.160.20">
    <property type="match status" value="1"/>
</dbReference>
<gene>
    <name evidence="1" type="ORF">TRP8649_00673</name>
</gene>
<evidence type="ECO:0000313" key="2">
    <source>
        <dbReference type="Proteomes" id="UP000225972"/>
    </source>
</evidence>
<dbReference type="Pfam" id="PF11578">
    <property type="entry name" value="DUF3237"/>
    <property type="match status" value="1"/>
</dbReference>
<proteinExistence type="predicted"/>
<dbReference type="InterPro" id="IPR020915">
    <property type="entry name" value="UPF0311"/>
</dbReference>
<dbReference type="EMBL" id="FXXP01000001">
    <property type="protein sequence ID" value="SMX26589.1"/>
    <property type="molecule type" value="Genomic_DNA"/>
</dbReference>
<name>A0A238J7L8_9RHOB</name>